<gene>
    <name evidence="1" type="ORF">IAB81_04920</name>
</gene>
<dbReference type="AlphaFoldDB" id="A0A9D9NGJ1"/>
<comment type="caution">
    <text evidence="1">The sequence shown here is derived from an EMBL/GenBank/DDBJ whole genome shotgun (WGS) entry which is preliminary data.</text>
</comment>
<dbReference type="EMBL" id="JADIMA010000044">
    <property type="protein sequence ID" value="MBO8472951.1"/>
    <property type="molecule type" value="Genomic_DNA"/>
</dbReference>
<name>A0A9D9NGJ1_9BACT</name>
<protein>
    <submittedName>
        <fullName evidence="1">DUF3575 domain-containing protein</fullName>
    </submittedName>
</protein>
<proteinExistence type="predicted"/>
<evidence type="ECO:0000313" key="2">
    <source>
        <dbReference type="Proteomes" id="UP000823604"/>
    </source>
</evidence>
<reference evidence="1" key="2">
    <citation type="journal article" date="2021" name="PeerJ">
        <title>Extensive microbial diversity within the chicken gut microbiome revealed by metagenomics and culture.</title>
        <authorList>
            <person name="Gilroy R."/>
            <person name="Ravi A."/>
            <person name="Getino M."/>
            <person name="Pursley I."/>
            <person name="Horton D.L."/>
            <person name="Alikhan N.F."/>
            <person name="Baker D."/>
            <person name="Gharbi K."/>
            <person name="Hall N."/>
            <person name="Watson M."/>
            <person name="Adriaenssens E.M."/>
            <person name="Foster-Nyarko E."/>
            <person name="Jarju S."/>
            <person name="Secka A."/>
            <person name="Antonio M."/>
            <person name="Oren A."/>
            <person name="Chaudhuri R.R."/>
            <person name="La Ragione R."/>
            <person name="Hildebrand F."/>
            <person name="Pallen M.J."/>
        </authorList>
    </citation>
    <scope>NUCLEOTIDE SEQUENCE</scope>
    <source>
        <strain evidence="1">B1-8020</strain>
    </source>
</reference>
<evidence type="ECO:0000313" key="1">
    <source>
        <dbReference type="EMBL" id="MBO8472951.1"/>
    </source>
</evidence>
<reference evidence="1" key="1">
    <citation type="submission" date="2020-10" db="EMBL/GenBank/DDBJ databases">
        <authorList>
            <person name="Gilroy R."/>
        </authorList>
    </citation>
    <scope>NUCLEOTIDE SEQUENCE</scope>
    <source>
        <strain evidence="1">B1-8020</strain>
    </source>
</reference>
<organism evidence="1 2">
    <name type="scientific">Candidatus Merdivivens pullicola</name>
    <dbReference type="NCBI Taxonomy" id="2840872"/>
    <lineage>
        <taxon>Bacteria</taxon>
        <taxon>Pseudomonadati</taxon>
        <taxon>Bacteroidota</taxon>
        <taxon>Bacteroidia</taxon>
        <taxon>Bacteroidales</taxon>
        <taxon>Muribaculaceae</taxon>
        <taxon>Muribaculaceae incertae sedis</taxon>
        <taxon>Candidatus Merdivivens</taxon>
    </lineage>
</organism>
<dbReference type="Pfam" id="PF12099">
    <property type="entry name" value="DUF3575"/>
    <property type="match status" value="1"/>
</dbReference>
<dbReference type="Proteomes" id="UP000823604">
    <property type="component" value="Unassembled WGS sequence"/>
</dbReference>
<accession>A0A9D9NGJ1</accession>
<dbReference type="InterPro" id="IPR021958">
    <property type="entry name" value="DUF3575"/>
</dbReference>
<sequence>MALWIAFAASAVFSPPEAAASCRLSHDGATAVTVKDSVTIYFSLDCTDILPYLKQNEGMMDGFMAALNEAWTSGRLKTVEIRAFSCLIGTEANCRKVADRRADNLASYIAGQSGIPKETISIAETDIAWDKLYDMVSRDSSMPGKDDVLKIIKETPVFIYDNDGKIIDGRKNRLMEVGEGEAFRYMRDGFFPEMRYAAALILTEEPVKATKEEPARQEPTVEQEPVIEEAPVIEEEPVVREEPVAAEEIIEPEIFDSKVLIKTNIPYWGLVVPNLAVEVKLADHWSLDIPVFYSPFTVADNYRFRTFTLQPGVRYWLKPQMKGHFFGVHVTGGMYNISVDKKYRYQDTDGVWGAGIDYGYALEFSKHWGMEFNIGVGYLWTKYQTYYNVENGAPCGISTHNYLGVTRLGISLIYKL</sequence>